<feature type="domain" description="Phosphoribosyltransferase" evidence="6">
    <location>
        <begin position="40"/>
        <end position="148"/>
    </location>
</feature>
<keyword evidence="5" id="KW-0665">Pyrimidine biosynthesis</keyword>
<comment type="pathway">
    <text evidence="1">Pyrimidine metabolism; UMP biosynthesis via de novo pathway; UMP from orotate: step 1/2.</text>
</comment>
<protein>
    <recommendedName>
        <fullName evidence="2">orotate phosphoribosyltransferase</fullName>
        <ecNumber evidence="2">2.4.2.10</ecNumber>
    </recommendedName>
</protein>
<accession>A0A6J6QJ90</accession>
<proteinExistence type="inferred from homology"/>
<evidence type="ECO:0000313" key="10">
    <source>
        <dbReference type="EMBL" id="CAB4847520.1"/>
    </source>
</evidence>
<gene>
    <name evidence="8" type="ORF">UFOPK2656_00731</name>
    <name evidence="9" type="ORF">UFOPK3099_01564</name>
    <name evidence="10" type="ORF">UFOPK3267_00499</name>
    <name evidence="11" type="ORF">UFOPK3651_00769</name>
    <name evidence="12" type="ORF">UFOPK3931_01363</name>
    <name evidence="7" type="ORF">UFOPK4189_00729</name>
</gene>
<dbReference type="Gene3D" id="3.40.50.2020">
    <property type="match status" value="1"/>
</dbReference>
<dbReference type="HAMAP" id="MF_01208">
    <property type="entry name" value="PyrE"/>
    <property type="match status" value="1"/>
</dbReference>
<dbReference type="UniPathway" id="UPA00070">
    <property type="reaction ID" value="UER00119"/>
</dbReference>
<dbReference type="EC" id="2.4.2.10" evidence="2"/>
<dbReference type="EMBL" id="CAFBOL010000030">
    <property type="protein sequence ID" value="CAB4989151.1"/>
    <property type="molecule type" value="Genomic_DNA"/>
</dbReference>
<evidence type="ECO:0000256" key="4">
    <source>
        <dbReference type="ARBA" id="ARBA00022679"/>
    </source>
</evidence>
<dbReference type="EMBL" id="CAESGF010000003">
    <property type="protein sequence ID" value="CAB4362942.1"/>
    <property type="molecule type" value="Genomic_DNA"/>
</dbReference>
<dbReference type="GO" id="GO:0004588">
    <property type="term" value="F:orotate phosphoribosyltransferase activity"/>
    <property type="evidence" value="ECO:0007669"/>
    <property type="project" value="UniProtKB-EC"/>
</dbReference>
<dbReference type="CDD" id="cd06223">
    <property type="entry name" value="PRTases_typeI"/>
    <property type="match status" value="1"/>
</dbReference>
<dbReference type="SUPFAM" id="SSF53271">
    <property type="entry name" value="PRTase-like"/>
    <property type="match status" value="1"/>
</dbReference>
<evidence type="ECO:0000313" key="9">
    <source>
        <dbReference type="EMBL" id="CAB4824107.1"/>
    </source>
</evidence>
<dbReference type="AlphaFoldDB" id="A0A6J6QJ90"/>
<evidence type="ECO:0000313" key="8">
    <source>
        <dbReference type="EMBL" id="CAB4711930.1"/>
    </source>
</evidence>
<dbReference type="GO" id="GO:0019856">
    <property type="term" value="P:pyrimidine nucleobase biosynthetic process"/>
    <property type="evidence" value="ECO:0007669"/>
    <property type="project" value="TreeGrafter"/>
</dbReference>
<dbReference type="PANTHER" id="PTHR19278">
    <property type="entry name" value="OROTATE PHOSPHORIBOSYLTRANSFERASE"/>
    <property type="match status" value="1"/>
</dbReference>
<evidence type="ECO:0000259" key="6">
    <source>
        <dbReference type="Pfam" id="PF00156"/>
    </source>
</evidence>
<dbReference type="InterPro" id="IPR004467">
    <property type="entry name" value="Or_phspho_trans_dom"/>
</dbReference>
<dbReference type="InterPro" id="IPR029057">
    <property type="entry name" value="PRTase-like"/>
</dbReference>
<keyword evidence="3" id="KW-0328">Glycosyltransferase</keyword>
<sequence>MSLPLDALADQINTVARLTGTFTLRSGQIATEYFDKYRFEAQPALLARIAEALAPMIPADTEVLAGLEMGGIPLATALSLHTGLPAAFVRKEAKQYGTALLAEGSEIAGRRVCVIEDVITTGGQVVISTNDLRGLGALVEHVVCVIDRSPDGGSALTAAGLQMHALLTRAQLDAAEARRS</sequence>
<evidence type="ECO:0000313" key="7">
    <source>
        <dbReference type="EMBL" id="CAB4362942.1"/>
    </source>
</evidence>
<dbReference type="Pfam" id="PF00156">
    <property type="entry name" value="Pribosyltran"/>
    <property type="match status" value="1"/>
</dbReference>
<dbReference type="EMBL" id="CAFAAV010000118">
    <property type="protein sequence ID" value="CAB4824107.1"/>
    <property type="molecule type" value="Genomic_DNA"/>
</dbReference>
<reference evidence="8" key="1">
    <citation type="submission" date="2020-05" db="EMBL/GenBank/DDBJ databases">
        <authorList>
            <person name="Chiriac C."/>
            <person name="Salcher M."/>
            <person name="Ghai R."/>
            <person name="Kavagutti S V."/>
        </authorList>
    </citation>
    <scope>NUCLEOTIDE SEQUENCE</scope>
</reference>
<keyword evidence="4" id="KW-0808">Transferase</keyword>
<organism evidence="8">
    <name type="scientific">freshwater metagenome</name>
    <dbReference type="NCBI Taxonomy" id="449393"/>
    <lineage>
        <taxon>unclassified sequences</taxon>
        <taxon>metagenomes</taxon>
        <taxon>ecological metagenomes</taxon>
    </lineage>
</organism>
<dbReference type="InterPro" id="IPR000836">
    <property type="entry name" value="PRTase_dom"/>
</dbReference>
<name>A0A6J6QJ90_9ZZZZ</name>
<dbReference type="InterPro" id="IPR023031">
    <property type="entry name" value="OPRT"/>
</dbReference>
<dbReference type="EMBL" id="CAFBIY010000017">
    <property type="protein sequence ID" value="CAB4847520.1"/>
    <property type="molecule type" value="Genomic_DNA"/>
</dbReference>
<evidence type="ECO:0000313" key="11">
    <source>
        <dbReference type="EMBL" id="CAB4919554.1"/>
    </source>
</evidence>
<evidence type="ECO:0000313" key="12">
    <source>
        <dbReference type="EMBL" id="CAB4989151.1"/>
    </source>
</evidence>
<dbReference type="EMBL" id="CAEZYF010000003">
    <property type="protein sequence ID" value="CAB4711930.1"/>
    <property type="molecule type" value="Genomic_DNA"/>
</dbReference>
<evidence type="ECO:0000256" key="1">
    <source>
        <dbReference type="ARBA" id="ARBA00004889"/>
    </source>
</evidence>
<dbReference type="NCBIfam" id="TIGR00336">
    <property type="entry name" value="pyrE"/>
    <property type="match status" value="1"/>
</dbReference>
<evidence type="ECO:0000256" key="2">
    <source>
        <dbReference type="ARBA" id="ARBA00011971"/>
    </source>
</evidence>
<evidence type="ECO:0000256" key="3">
    <source>
        <dbReference type="ARBA" id="ARBA00022676"/>
    </source>
</evidence>
<dbReference type="GO" id="GO:0044205">
    <property type="term" value="P:'de novo' UMP biosynthetic process"/>
    <property type="evidence" value="ECO:0007669"/>
    <property type="project" value="UniProtKB-UniPathway"/>
</dbReference>
<evidence type="ECO:0000256" key="5">
    <source>
        <dbReference type="ARBA" id="ARBA00022975"/>
    </source>
</evidence>
<dbReference type="PANTHER" id="PTHR19278:SF9">
    <property type="entry name" value="URIDINE 5'-MONOPHOSPHATE SYNTHASE"/>
    <property type="match status" value="1"/>
</dbReference>
<dbReference type="EMBL" id="CAFBMT010000003">
    <property type="protein sequence ID" value="CAB4919554.1"/>
    <property type="molecule type" value="Genomic_DNA"/>
</dbReference>